<name>A0A2M9A889_9BACT</name>
<dbReference type="PANTHER" id="PTHR33295">
    <property type="entry name" value="ATPASE"/>
    <property type="match status" value="1"/>
</dbReference>
<dbReference type="InterPro" id="IPR041682">
    <property type="entry name" value="AAA_14"/>
</dbReference>
<dbReference type="SUPFAM" id="SSF52540">
    <property type="entry name" value="P-loop containing nucleoside triphosphate hydrolases"/>
    <property type="match status" value="1"/>
</dbReference>
<feature type="domain" description="AAA" evidence="1">
    <location>
        <begin position="18"/>
        <end position="152"/>
    </location>
</feature>
<evidence type="ECO:0000259" key="2">
    <source>
        <dbReference type="Pfam" id="PF13635"/>
    </source>
</evidence>
<feature type="domain" description="DUF4143" evidence="2">
    <location>
        <begin position="221"/>
        <end position="380"/>
    </location>
</feature>
<sequence length="436" mass="49736">MQRFALKQLLEWKNSTRRKPLVLKGARQVGKTWLMKEFGRLHYQKTFYFSFDRDASLANLFKTTKDPIRLLEQLGAILGDKILPGEHLVILDEIQECPEALNALKYFNEEANEFHVMAAGSLLGTLLASPHGYPVGKVNLQKINPMTFGEFLEAVQPSLANYLDSASDFTQIPEIQHRKLIECYRNYLIVGGMPDCVAAWVNEKDCRQVQLIQKELLSLYENDVSKYHGKVNAGRILMVFRNVATQLSKENEKFIYGCVKPGARAREFEEAIEWLTSAGLINRVYNVSKPEHPLNIFEQINAFKLFFFDTGLLKCLSGTSNQSIILDEAFQFKGPLAENFVLQQLLSVLGENLHYYAPMQNYEVDFLLQEGSDIIPIECKGGENVASASFKRFIREKNPTRAFRFSQLPYKVQDIMTNIPLYLADRAVLLSAEDSH</sequence>
<dbReference type="AlphaFoldDB" id="A0A2M9A889"/>
<dbReference type="PANTHER" id="PTHR33295:SF7">
    <property type="entry name" value="ATPASE"/>
    <property type="match status" value="1"/>
</dbReference>
<evidence type="ECO:0000259" key="1">
    <source>
        <dbReference type="Pfam" id="PF13173"/>
    </source>
</evidence>
<dbReference type="OrthoDB" id="9801806at2"/>
<accession>A0A2M9A889</accession>
<gene>
    <name evidence="3" type="ORF">BGX16_1883</name>
</gene>
<evidence type="ECO:0000313" key="4">
    <source>
        <dbReference type="Proteomes" id="UP000231134"/>
    </source>
</evidence>
<dbReference type="Pfam" id="PF13635">
    <property type="entry name" value="DUF4143"/>
    <property type="match status" value="1"/>
</dbReference>
<proteinExistence type="predicted"/>
<reference evidence="3 4" key="1">
    <citation type="submission" date="2017-11" db="EMBL/GenBank/DDBJ databases">
        <title>Animal gut microbial communities from fecal samples from Wisconsin, USA.</title>
        <authorList>
            <person name="Neumann A."/>
        </authorList>
    </citation>
    <scope>NUCLEOTIDE SEQUENCE [LARGE SCALE GENOMIC DNA]</scope>
    <source>
        <strain evidence="3 4">UWS3</strain>
    </source>
</reference>
<protein>
    <recommendedName>
        <fullName evidence="5">ATPase</fullName>
    </recommendedName>
</protein>
<dbReference type="Proteomes" id="UP000231134">
    <property type="component" value="Unassembled WGS sequence"/>
</dbReference>
<evidence type="ECO:0008006" key="5">
    <source>
        <dbReference type="Google" id="ProtNLM"/>
    </source>
</evidence>
<dbReference type="EMBL" id="PGEX01000001">
    <property type="protein sequence ID" value="PJJ41878.1"/>
    <property type="molecule type" value="Genomic_DNA"/>
</dbReference>
<dbReference type="RefSeq" id="WP_100425794.1">
    <property type="nucleotide sequence ID" value="NZ_PGEX01000001.1"/>
</dbReference>
<dbReference type="InterPro" id="IPR027417">
    <property type="entry name" value="P-loop_NTPase"/>
</dbReference>
<comment type="caution">
    <text evidence="3">The sequence shown here is derived from an EMBL/GenBank/DDBJ whole genome shotgun (WGS) entry which is preliminary data.</text>
</comment>
<dbReference type="InterPro" id="IPR025420">
    <property type="entry name" value="DUF4143"/>
</dbReference>
<dbReference type="Pfam" id="PF13173">
    <property type="entry name" value="AAA_14"/>
    <property type="match status" value="1"/>
</dbReference>
<keyword evidence="4" id="KW-1185">Reference proteome</keyword>
<evidence type="ECO:0000313" key="3">
    <source>
        <dbReference type="EMBL" id="PJJ41878.1"/>
    </source>
</evidence>
<organism evidence="3 4">
    <name type="scientific">Hallerella succinigenes</name>
    <dbReference type="NCBI Taxonomy" id="1896222"/>
    <lineage>
        <taxon>Bacteria</taxon>
        <taxon>Pseudomonadati</taxon>
        <taxon>Fibrobacterota</taxon>
        <taxon>Fibrobacteria</taxon>
        <taxon>Fibrobacterales</taxon>
        <taxon>Fibrobacteraceae</taxon>
        <taxon>Hallerella</taxon>
    </lineage>
</organism>